<keyword evidence="9" id="KW-0868">Chloride</keyword>
<feature type="domain" description="Glycosyl hydrolase family 13 catalytic" evidence="17">
    <location>
        <begin position="28"/>
        <end position="390"/>
    </location>
</feature>
<dbReference type="InterPro" id="IPR006047">
    <property type="entry name" value="GH13_cat_dom"/>
</dbReference>
<evidence type="ECO:0000259" key="17">
    <source>
        <dbReference type="SMART" id="SM00642"/>
    </source>
</evidence>
<evidence type="ECO:0000256" key="5">
    <source>
        <dbReference type="ARBA" id="ARBA00012595"/>
    </source>
</evidence>
<evidence type="ECO:0000256" key="3">
    <source>
        <dbReference type="ARBA" id="ARBA00001923"/>
    </source>
</evidence>
<dbReference type="Gene3D" id="2.60.40.1180">
    <property type="entry name" value="Golgi alpha-mannosidase II"/>
    <property type="match status" value="1"/>
</dbReference>
<dbReference type="Pfam" id="PF02806">
    <property type="entry name" value="Alpha-amylase_C"/>
    <property type="match status" value="1"/>
</dbReference>
<evidence type="ECO:0000259" key="16">
    <source>
        <dbReference type="SMART" id="SM00632"/>
    </source>
</evidence>
<evidence type="ECO:0000256" key="11">
    <source>
        <dbReference type="ARBA" id="ARBA00023295"/>
    </source>
</evidence>
<evidence type="ECO:0000256" key="10">
    <source>
        <dbReference type="ARBA" id="ARBA00023277"/>
    </source>
</evidence>
<feature type="chain" id="PRO_5004308505" description="Alpha-amylase" evidence="15">
    <location>
        <begin position="18"/>
        <end position="699"/>
    </location>
</feature>
<evidence type="ECO:0000256" key="14">
    <source>
        <dbReference type="SAM" id="MobiDB-lite"/>
    </source>
</evidence>
<dbReference type="PRINTS" id="PR00110">
    <property type="entry name" value="ALPHAAMYLASE"/>
</dbReference>
<dbReference type="GO" id="GO:0046872">
    <property type="term" value="F:metal ion binding"/>
    <property type="evidence" value="ECO:0007669"/>
    <property type="project" value="UniProtKB-KW"/>
</dbReference>
<comment type="catalytic activity">
    <reaction evidence="1 13">
        <text>Endohydrolysis of (1-&gt;4)-alpha-D-glucosidic linkages in polysaccharides containing three or more (1-&gt;4)-alpha-linked D-glucose units.</text>
        <dbReference type="EC" id="3.2.1.1"/>
    </reaction>
</comment>
<gene>
    <name evidence="18" type="primary">Amy</name>
</gene>
<evidence type="ECO:0000256" key="7">
    <source>
        <dbReference type="ARBA" id="ARBA00022801"/>
    </source>
</evidence>
<keyword evidence="11 13" id="KW-0326">Glycosidase</keyword>
<dbReference type="CAZy" id="GH13">
    <property type="family name" value="Glycoside Hydrolase Family 13"/>
</dbReference>
<dbReference type="EC" id="3.2.1.1" evidence="5 13"/>
<keyword evidence="15" id="KW-0732">Signal</keyword>
<feature type="compositionally biased region" description="Gly residues" evidence="14">
    <location>
        <begin position="477"/>
        <end position="495"/>
    </location>
</feature>
<dbReference type="EMBL" id="AF468016">
    <property type="protein sequence ID" value="AAO17927.2"/>
    <property type="molecule type" value="Genomic_DNA"/>
</dbReference>
<evidence type="ECO:0000256" key="15">
    <source>
        <dbReference type="SAM" id="SignalP"/>
    </source>
</evidence>
<evidence type="ECO:0000256" key="9">
    <source>
        <dbReference type="ARBA" id="ARBA00023214"/>
    </source>
</evidence>
<dbReference type="SUPFAM" id="SSF51011">
    <property type="entry name" value="Glycosyl hydrolase domain"/>
    <property type="match status" value="1"/>
</dbReference>
<reference evidence="18" key="1">
    <citation type="journal article" date="2002" name="Biologia">
        <title>Diversity and evolution of the alpha-amylase genes in Animals.</title>
        <authorList>
            <person name="Da Lage J.-L."/>
            <person name="Van Wormhoudt A."/>
            <person name="Cariou M.-L."/>
        </authorList>
    </citation>
    <scope>NUCLEOTIDE SEQUENCE</scope>
</reference>
<dbReference type="AlphaFoldDB" id="Q8I9P8"/>
<feature type="domain" description="Alpha-amylase C-terminal" evidence="16">
    <location>
        <begin position="398"/>
        <end position="478"/>
    </location>
</feature>
<dbReference type="GO" id="GO:0004556">
    <property type="term" value="F:alpha-amylase activity"/>
    <property type="evidence" value="ECO:0007669"/>
    <property type="project" value="UniProtKB-UniRule"/>
</dbReference>
<proteinExistence type="inferred from homology"/>
<keyword evidence="7 13" id="KW-0378">Hydrolase</keyword>
<evidence type="ECO:0000256" key="12">
    <source>
        <dbReference type="RuleBase" id="RU003615"/>
    </source>
</evidence>
<reference evidence="18" key="3">
    <citation type="submission" date="2004-01" db="EMBL/GenBank/DDBJ databases">
        <authorList>
            <person name="Da Lage J.-L."/>
        </authorList>
    </citation>
    <scope>NUCLEOTIDE SEQUENCE</scope>
</reference>
<evidence type="ECO:0000256" key="2">
    <source>
        <dbReference type="ARBA" id="ARBA00001913"/>
    </source>
</evidence>
<dbReference type="InterPro" id="IPR017853">
    <property type="entry name" value="GH"/>
</dbReference>
<dbReference type="Pfam" id="PF00128">
    <property type="entry name" value="Alpha-amylase"/>
    <property type="match status" value="1"/>
</dbReference>
<dbReference type="PANTHER" id="PTHR43447">
    <property type="entry name" value="ALPHA-AMYLASE"/>
    <property type="match status" value="1"/>
</dbReference>
<organism evidence="18">
    <name type="scientific">Corbicula fluminea</name>
    <name type="common">Asian freshwater clam</name>
    <name type="synonym">Tellina fluminea</name>
    <dbReference type="NCBI Taxonomy" id="45949"/>
    <lineage>
        <taxon>Eukaryota</taxon>
        <taxon>Metazoa</taxon>
        <taxon>Spiralia</taxon>
        <taxon>Lophotrochozoa</taxon>
        <taxon>Mollusca</taxon>
        <taxon>Bivalvia</taxon>
        <taxon>Autobranchia</taxon>
        <taxon>Heteroconchia</taxon>
        <taxon>Euheterodonta</taxon>
        <taxon>Imparidentia</taxon>
        <taxon>Neoheterodontei</taxon>
        <taxon>Venerida</taxon>
        <taxon>Cyrenoidea</taxon>
        <taxon>Cyrenidae</taxon>
        <taxon>Corbicula</taxon>
    </lineage>
</organism>
<dbReference type="InterPro" id="IPR013780">
    <property type="entry name" value="Glyco_hydro_b"/>
</dbReference>
<keyword evidence="8" id="KW-0106">Calcium</keyword>
<dbReference type="SMART" id="SM00632">
    <property type="entry name" value="Aamy_C"/>
    <property type="match status" value="1"/>
</dbReference>
<dbReference type="InterPro" id="IPR006046">
    <property type="entry name" value="Alpha_amylase"/>
</dbReference>
<accession>Q8I9P8</accession>
<keyword evidence="6" id="KW-0479">Metal-binding</keyword>
<dbReference type="InterPro" id="IPR006048">
    <property type="entry name" value="A-amylase/branching_C"/>
</dbReference>
<feature type="signal peptide" evidence="15">
    <location>
        <begin position="1"/>
        <end position="17"/>
    </location>
</feature>
<evidence type="ECO:0000256" key="1">
    <source>
        <dbReference type="ARBA" id="ARBA00000548"/>
    </source>
</evidence>
<evidence type="ECO:0000256" key="6">
    <source>
        <dbReference type="ARBA" id="ARBA00022723"/>
    </source>
</evidence>
<protein>
    <recommendedName>
        <fullName evidence="5 13">Alpha-amylase</fullName>
        <ecNumber evidence="5 13">3.2.1.1</ecNumber>
    </recommendedName>
</protein>
<name>Q8I9P8_CORFM</name>
<comment type="cofactor">
    <cofactor evidence="2">
        <name>Ca(2+)</name>
        <dbReference type="ChEBI" id="CHEBI:29108"/>
    </cofactor>
</comment>
<dbReference type="Gene3D" id="3.20.20.80">
    <property type="entry name" value="Glycosidases"/>
    <property type="match status" value="1"/>
</dbReference>
<reference evidence="18" key="2">
    <citation type="journal article" date="2004" name="Cell. Mol. Life Sci.">
        <title>Horizontal gene transfer from Eukarya to bacteria and domain shuffling: the alpha-amylase model.</title>
        <authorList>
            <person name="Da Lage J.L."/>
            <person name="Feller G."/>
            <person name="Janecek S."/>
        </authorList>
    </citation>
    <scope>NUCLEOTIDE SEQUENCE</scope>
</reference>
<evidence type="ECO:0000256" key="8">
    <source>
        <dbReference type="ARBA" id="ARBA00022837"/>
    </source>
</evidence>
<evidence type="ECO:0000313" key="18">
    <source>
        <dbReference type="EMBL" id="AAO17927.2"/>
    </source>
</evidence>
<keyword evidence="10 13" id="KW-0119">Carbohydrate metabolism</keyword>
<feature type="region of interest" description="Disordered" evidence="14">
    <location>
        <begin position="474"/>
        <end position="511"/>
    </location>
</feature>
<dbReference type="SUPFAM" id="SSF51445">
    <property type="entry name" value="(Trans)glycosidases"/>
    <property type="match status" value="1"/>
</dbReference>
<dbReference type="SMART" id="SM00642">
    <property type="entry name" value="Aamy"/>
    <property type="match status" value="1"/>
</dbReference>
<evidence type="ECO:0000256" key="13">
    <source>
        <dbReference type="RuleBase" id="RU361134"/>
    </source>
</evidence>
<comment type="similarity">
    <text evidence="4 12">Belongs to the glycosyl hydrolase 13 family.</text>
</comment>
<dbReference type="InterPro" id="IPR031319">
    <property type="entry name" value="A-amylase_C"/>
</dbReference>
<comment type="cofactor">
    <cofactor evidence="3">
        <name>chloride</name>
        <dbReference type="ChEBI" id="CHEBI:17996"/>
    </cofactor>
</comment>
<dbReference type="GO" id="GO:0005975">
    <property type="term" value="P:carbohydrate metabolic process"/>
    <property type="evidence" value="ECO:0007669"/>
    <property type="project" value="InterPro"/>
</dbReference>
<evidence type="ECO:0000256" key="4">
    <source>
        <dbReference type="ARBA" id="ARBA00008061"/>
    </source>
</evidence>
<dbReference type="CDD" id="cd11317">
    <property type="entry name" value="AmyAc_bac_euk_AmyA"/>
    <property type="match status" value="1"/>
</dbReference>
<sequence>MSAWFLLAASIVGVCWCAYTDPHCDGKQVIVHLFEWKWPDVALECERFLSKKGFCGVQVSPANEHVMVNSPPRPWWERYQPVSYKLHSRSGTEAEFTDMVQRCKAVGVRIFVDVVINHMAGLGRTGTGTAGSSFDSSNYNFPGVPFVREHFNPYCKLNNYGDPNQVRNCYLVDLTDLDQGNEYVRNKIAAFLNQMIDIGVAGFRVDAAKHMWPKDIDAIQQKLKDLPEGGRPFFYHEVIDQSNEPIKTSQYTSLGYVTEFRYCLKIREGIQDFGRLGQAVDYGWGMTDSEHAFVFVDNHDNQRGHGGGGNIITHEKPKEYKMAVAFLLANDYGFTRVMSSYYFGDNSDLGPPHNDDYSAKDVPINADGTCGNGWVCEHRWRPIANMVAFKNAVAGTQKGNYYNMNNQIAFSRGNKGFFAMARDSHMDATLQTGLPAGEYCELISDCARKIAVDGSGNAHIVINNNEEPIIAFIVGGPSSGSGSGTGGGSSSGGGTQPADTTPSGPLPTAPAGWSRTVVLMERQTSVGQDLFIRGGLDHKTHTGCTSDAATSACSIPIRVRPLGTGSHYDRYNAWSAHDDHLDWYGAEANQGRYNGAMAQGTPALWTTNSAGQAGHSDLNTYGQHYWLVDVDMDCSKTDNGWFELKAVVNNEWEGNVPAGTCTGSGAGAPTAQTGNHWARCGMMNVFHFNSASCEIKSLP</sequence>